<proteinExistence type="predicted"/>
<accession>A0ABS1XVS2</accession>
<dbReference type="RefSeq" id="WP_203176303.1">
    <property type="nucleotide sequence ID" value="NZ_JAEVHM010000076.1"/>
</dbReference>
<reference evidence="1 2" key="1">
    <citation type="submission" date="2021-01" db="EMBL/GenBank/DDBJ databases">
        <title>Draft genome sequence of Micromonospora sp. strain STR1_7.</title>
        <authorList>
            <person name="Karlyshev A."/>
            <person name="Jawad R."/>
        </authorList>
    </citation>
    <scope>NUCLEOTIDE SEQUENCE [LARGE SCALE GENOMIC DNA]</scope>
    <source>
        <strain evidence="1 2">STR1-7</strain>
    </source>
</reference>
<organism evidence="1 2">
    <name type="scientific">Micromonospora parastrephiae</name>
    <dbReference type="NCBI Taxonomy" id="2806101"/>
    <lineage>
        <taxon>Bacteria</taxon>
        <taxon>Bacillati</taxon>
        <taxon>Actinomycetota</taxon>
        <taxon>Actinomycetes</taxon>
        <taxon>Micromonosporales</taxon>
        <taxon>Micromonosporaceae</taxon>
        <taxon>Micromonospora</taxon>
    </lineage>
</organism>
<evidence type="ECO:0000313" key="2">
    <source>
        <dbReference type="Proteomes" id="UP000601027"/>
    </source>
</evidence>
<dbReference type="Proteomes" id="UP000601027">
    <property type="component" value="Unassembled WGS sequence"/>
</dbReference>
<sequence>MQSNPLLRVFLDSRQLSFGGANVSAVQAHDEAPHTFVGRCHQPGCRTTIEARVTRISGVMNTIRERIGVDASPTVTLRQFEVMLSWADLPAASLGKETLVAVALGRTVWKL</sequence>
<keyword evidence="2" id="KW-1185">Reference proteome</keyword>
<gene>
    <name evidence="1" type="ORF">JNW91_16820</name>
</gene>
<dbReference type="EMBL" id="JAEVHM010000076">
    <property type="protein sequence ID" value="MBM0233372.1"/>
    <property type="molecule type" value="Genomic_DNA"/>
</dbReference>
<protein>
    <submittedName>
        <fullName evidence="1">Uncharacterized protein</fullName>
    </submittedName>
</protein>
<name>A0ABS1XVS2_9ACTN</name>
<evidence type="ECO:0000313" key="1">
    <source>
        <dbReference type="EMBL" id="MBM0233372.1"/>
    </source>
</evidence>
<comment type="caution">
    <text evidence="1">The sequence shown here is derived from an EMBL/GenBank/DDBJ whole genome shotgun (WGS) entry which is preliminary data.</text>
</comment>